<keyword evidence="3" id="KW-1185">Reference proteome</keyword>
<name>A0ABX8QVD5_9ACTN</name>
<evidence type="ECO:0000313" key="3">
    <source>
        <dbReference type="Proteomes" id="UP001049518"/>
    </source>
</evidence>
<dbReference type="EMBL" id="CP059572">
    <property type="protein sequence ID" value="QXJ20753.1"/>
    <property type="molecule type" value="Genomic_DNA"/>
</dbReference>
<accession>A0ABX8QVD5</accession>
<evidence type="ECO:0000256" key="1">
    <source>
        <dbReference type="SAM" id="SignalP"/>
    </source>
</evidence>
<dbReference type="Gene3D" id="3.40.190.10">
    <property type="entry name" value="Periplasmic binding protein-like II"/>
    <property type="match status" value="1"/>
</dbReference>
<reference evidence="2" key="1">
    <citation type="submission" date="2020-07" db="EMBL/GenBank/DDBJ databases">
        <authorList>
            <person name="Tarantini F.S."/>
            <person name="Hong K.W."/>
            <person name="Chan K.G."/>
        </authorList>
    </citation>
    <scope>NUCLEOTIDE SEQUENCE</scope>
    <source>
        <strain evidence="2">32-07</strain>
    </source>
</reference>
<dbReference type="SUPFAM" id="SSF53850">
    <property type="entry name" value="Periplasmic binding protein-like II"/>
    <property type="match status" value="1"/>
</dbReference>
<dbReference type="Pfam" id="PF13416">
    <property type="entry name" value="SBP_bac_8"/>
    <property type="match status" value="1"/>
</dbReference>
<dbReference type="PANTHER" id="PTHR43649">
    <property type="entry name" value="ARABINOSE-BINDING PROTEIN-RELATED"/>
    <property type="match status" value="1"/>
</dbReference>
<dbReference type="PROSITE" id="PS51257">
    <property type="entry name" value="PROKAR_LIPOPROTEIN"/>
    <property type="match status" value="1"/>
</dbReference>
<organism evidence="2 3">
    <name type="scientific">Actinomadura graeca</name>
    <dbReference type="NCBI Taxonomy" id="2750812"/>
    <lineage>
        <taxon>Bacteria</taxon>
        <taxon>Bacillati</taxon>
        <taxon>Actinomycetota</taxon>
        <taxon>Actinomycetes</taxon>
        <taxon>Streptosporangiales</taxon>
        <taxon>Thermomonosporaceae</taxon>
        <taxon>Actinomadura</taxon>
    </lineage>
</organism>
<feature type="chain" id="PRO_5046680798" evidence="1">
    <location>
        <begin position="19"/>
        <end position="428"/>
    </location>
</feature>
<keyword evidence="1" id="KW-0732">Signal</keyword>
<dbReference type="CDD" id="cd14748">
    <property type="entry name" value="PBP2_UgpB"/>
    <property type="match status" value="1"/>
</dbReference>
<gene>
    <name evidence="2" type="ORF">AGRA3207_001523</name>
</gene>
<dbReference type="RefSeq" id="WP_231333856.1">
    <property type="nucleotide sequence ID" value="NZ_CP059572.1"/>
</dbReference>
<dbReference type="InterPro" id="IPR006059">
    <property type="entry name" value="SBP"/>
</dbReference>
<dbReference type="Proteomes" id="UP001049518">
    <property type="component" value="Chromosome"/>
</dbReference>
<protein>
    <submittedName>
        <fullName evidence="2">ABC transporter substrate-binding protein</fullName>
    </submittedName>
</protein>
<evidence type="ECO:0000313" key="2">
    <source>
        <dbReference type="EMBL" id="QXJ20753.1"/>
    </source>
</evidence>
<dbReference type="InterPro" id="IPR050490">
    <property type="entry name" value="Bact_solute-bd_prot1"/>
</dbReference>
<sequence length="428" mass="45895">MKKLIPILAAVLLGTATACSSSGDGDSGGPVELVIWHGQDDMAAGSMEKLVASFNRSHPNIKVKTDSGGATADTMLPKVTAAFAADTYPDIAYMYGSWAAALARSPKVPDLKRYIGAPGVGWNDFWANTREAAAVNGKVIGFPAVSDNLTVLYNKKMLADAGLKPPAPTWTWDDFRDMARRLTDAKTKTYGTTWAIAGGEETTWTLWPLVWQNGGDILSADGKKAVFNSPQGARALSLVQQMAVQDKSVYLDTSPAEKGQKLFESGRLGMFLAGPWVLPDVKAAKIDYGFAPLPGTNGDHQTVSGMDNWAVFDHGGRRVKASVEFLTWLTQPEQQLVWMMDTGSLPTRASIARLPGYQDYLKKYPGIGVVADNIVNAKKIRPTTSKYPRISAFVADAIASALLGRSDPQSALNDAARKSDALLAVPGQ</sequence>
<dbReference type="PANTHER" id="PTHR43649:SF30">
    <property type="entry name" value="ABC TRANSPORTER SUBSTRATE-BINDING PROTEIN"/>
    <property type="match status" value="1"/>
</dbReference>
<proteinExistence type="predicted"/>
<feature type="signal peptide" evidence="1">
    <location>
        <begin position="1"/>
        <end position="18"/>
    </location>
</feature>